<comment type="caution">
    <text evidence="3">The sequence shown here is derived from an EMBL/GenBank/DDBJ whole genome shotgun (WGS) entry which is preliminary data.</text>
</comment>
<sequence>GEFQPFPEVKVKGVPSPLQLDPISRYTHRMLRIEHISQPAVLVHDIDEAMDWLHGVFGIFPSERVDIARSGVNNAVYAFGNRTYLELIEPYDPESSAYRLLKQNGPGWHMVNVDIADDDFEVLDAEIRATGARVVQRNRTEHVAAAWHLHPRDTHGVLLNLANPVDHDEHGMWAGWAWREYVLTNTRVVDRILGLSLATDDLETVVNTWSSFGLRFSAPEDALNDRVVTAHCEAGTFVQIRSPRCDGSSQSDDSPAAQSLSHWGQGLCHLCWGVRDLARARSALEAAGMIIERSGESEFWTSIDNAPIAVPMEFRQI</sequence>
<reference evidence="3 4" key="1">
    <citation type="submission" date="2017-08" db="EMBL/GenBank/DDBJ databases">
        <title>Fine stratification of microbial communities through a metagenomic profile of the photic zone.</title>
        <authorList>
            <person name="Haro-Moreno J.M."/>
            <person name="Lopez-Perez M."/>
            <person name="De La Torre J."/>
            <person name="Picazo A."/>
            <person name="Camacho A."/>
            <person name="Rodriguez-Valera F."/>
        </authorList>
    </citation>
    <scope>NUCLEOTIDE SEQUENCE [LARGE SCALE GENOMIC DNA]</scope>
    <source>
        <strain evidence="3">MED-G24</strain>
    </source>
</reference>
<evidence type="ECO:0000259" key="2">
    <source>
        <dbReference type="PROSITE" id="PS51819"/>
    </source>
</evidence>
<dbReference type="PANTHER" id="PTHR43048:SF3">
    <property type="entry name" value="METHYLMALONYL-COA EPIMERASE, MITOCHONDRIAL"/>
    <property type="match status" value="1"/>
</dbReference>
<dbReference type="SUPFAM" id="SSF54593">
    <property type="entry name" value="Glyoxalase/Bleomycin resistance protein/Dihydroxybiphenyl dioxygenase"/>
    <property type="match status" value="2"/>
</dbReference>
<evidence type="ECO:0000313" key="3">
    <source>
        <dbReference type="EMBL" id="PDH39308.1"/>
    </source>
</evidence>
<name>A0A2A5WSR4_9GAMM</name>
<dbReference type="AlphaFoldDB" id="A0A2A5WSR4"/>
<dbReference type="Gene3D" id="3.10.180.10">
    <property type="entry name" value="2,3-Dihydroxybiphenyl 1,2-Dioxygenase, domain 1"/>
    <property type="match status" value="2"/>
</dbReference>
<dbReference type="InterPro" id="IPR037523">
    <property type="entry name" value="VOC_core"/>
</dbReference>
<accession>A0A2A5WSR4</accession>
<dbReference type="PANTHER" id="PTHR43048">
    <property type="entry name" value="METHYLMALONYL-COA EPIMERASE"/>
    <property type="match status" value="1"/>
</dbReference>
<dbReference type="EMBL" id="NTKD01000026">
    <property type="protein sequence ID" value="PDH39308.1"/>
    <property type="molecule type" value="Genomic_DNA"/>
</dbReference>
<dbReference type="Pfam" id="PF13669">
    <property type="entry name" value="Glyoxalase_4"/>
    <property type="match status" value="1"/>
</dbReference>
<evidence type="ECO:0000256" key="1">
    <source>
        <dbReference type="ARBA" id="ARBA00022723"/>
    </source>
</evidence>
<proteinExistence type="predicted"/>
<organism evidence="3 4">
    <name type="scientific">OM182 bacterium MED-G24</name>
    <dbReference type="NCBI Taxonomy" id="1986255"/>
    <lineage>
        <taxon>Bacteria</taxon>
        <taxon>Pseudomonadati</taxon>
        <taxon>Pseudomonadota</taxon>
        <taxon>Gammaproteobacteria</taxon>
        <taxon>OMG group</taxon>
        <taxon>OM182 clade</taxon>
    </lineage>
</organism>
<dbReference type="GO" id="GO:0004493">
    <property type="term" value="F:methylmalonyl-CoA epimerase activity"/>
    <property type="evidence" value="ECO:0007669"/>
    <property type="project" value="TreeGrafter"/>
</dbReference>
<dbReference type="InterPro" id="IPR051785">
    <property type="entry name" value="MMCE/EMCE_epimerase"/>
</dbReference>
<protein>
    <recommendedName>
        <fullName evidence="2">VOC domain-containing protein</fullName>
    </recommendedName>
</protein>
<feature type="non-terminal residue" evidence="3">
    <location>
        <position position="1"/>
    </location>
</feature>
<feature type="domain" description="VOC" evidence="2">
    <location>
        <begin position="191"/>
        <end position="317"/>
    </location>
</feature>
<dbReference type="PROSITE" id="PS51819">
    <property type="entry name" value="VOC"/>
    <property type="match status" value="2"/>
</dbReference>
<keyword evidence="1" id="KW-0479">Metal-binding</keyword>
<dbReference type="InterPro" id="IPR029068">
    <property type="entry name" value="Glyas_Bleomycin-R_OHBP_Dase"/>
</dbReference>
<dbReference type="GO" id="GO:0046872">
    <property type="term" value="F:metal ion binding"/>
    <property type="evidence" value="ECO:0007669"/>
    <property type="project" value="UniProtKB-KW"/>
</dbReference>
<feature type="domain" description="VOC" evidence="2">
    <location>
        <begin position="32"/>
        <end position="164"/>
    </location>
</feature>
<dbReference type="Proteomes" id="UP000219327">
    <property type="component" value="Unassembled WGS sequence"/>
</dbReference>
<dbReference type="GO" id="GO:0046491">
    <property type="term" value="P:L-methylmalonyl-CoA metabolic process"/>
    <property type="evidence" value="ECO:0007669"/>
    <property type="project" value="TreeGrafter"/>
</dbReference>
<gene>
    <name evidence="3" type="ORF">CNE99_05790</name>
</gene>
<evidence type="ECO:0000313" key="4">
    <source>
        <dbReference type="Proteomes" id="UP000219327"/>
    </source>
</evidence>